<evidence type="ECO:0000256" key="1">
    <source>
        <dbReference type="SAM" id="MobiDB-lite"/>
    </source>
</evidence>
<feature type="region of interest" description="Disordered" evidence="1">
    <location>
        <begin position="62"/>
        <end position="84"/>
    </location>
</feature>
<dbReference type="AlphaFoldDB" id="A0A561VMN6"/>
<reference evidence="3 4" key="1">
    <citation type="submission" date="2019-06" db="EMBL/GenBank/DDBJ databases">
        <title>Sequencing the genomes of 1000 actinobacteria strains.</title>
        <authorList>
            <person name="Klenk H.-P."/>
        </authorList>
    </citation>
    <scope>NUCLEOTIDE SEQUENCE [LARGE SCALE GENOMIC DNA]</scope>
    <source>
        <strain evidence="3 4">DSM 43866</strain>
    </source>
</reference>
<protein>
    <submittedName>
        <fullName evidence="3">Uncharacterized protein</fullName>
    </submittedName>
</protein>
<keyword evidence="2" id="KW-1133">Transmembrane helix</keyword>
<evidence type="ECO:0000313" key="3">
    <source>
        <dbReference type="EMBL" id="TWG12881.1"/>
    </source>
</evidence>
<keyword evidence="2" id="KW-0812">Transmembrane</keyword>
<evidence type="ECO:0000313" key="4">
    <source>
        <dbReference type="Proteomes" id="UP000320239"/>
    </source>
</evidence>
<dbReference type="Proteomes" id="UP000320239">
    <property type="component" value="Unassembled WGS sequence"/>
</dbReference>
<feature type="compositionally biased region" description="Low complexity" evidence="1">
    <location>
        <begin position="71"/>
        <end position="82"/>
    </location>
</feature>
<organism evidence="3 4">
    <name type="scientific">Actinoplanes teichomyceticus</name>
    <dbReference type="NCBI Taxonomy" id="1867"/>
    <lineage>
        <taxon>Bacteria</taxon>
        <taxon>Bacillati</taxon>
        <taxon>Actinomycetota</taxon>
        <taxon>Actinomycetes</taxon>
        <taxon>Micromonosporales</taxon>
        <taxon>Micromonosporaceae</taxon>
        <taxon>Actinoplanes</taxon>
    </lineage>
</organism>
<sequence length="324" mass="35429">MTLEEELRTTLRDRAAVPAPQPELWATVAAAVHRDRRRRRVVAVGAVVAVIAAGAAAPVLRHQRTDPRPAVPATTTTSAAPGWPTPVFPLRPTWMPPGLDTYPFVAQMGPNRRLEYRNADGSVLATEVGPLQADWETEAERVYTARVHGRDAEVHVAQTYDGADAGERFAGVRWRLADGRWVSVLSWGERSDADVLRFARGLAGGHIAAREPVPYTLPFVPAGLVPQTWSDTVLCLAPPRIAAAERRPDGLCFDLTDDAGFDPASATESWTVDGRRVAYEPDAAGLVVEWGGDSQITVNWDPRQIRLRHDEVVRLAAGIRPARR</sequence>
<name>A0A561VMN6_ACTTI</name>
<dbReference type="RefSeq" id="WP_122978604.1">
    <property type="nucleotide sequence ID" value="NZ_BOMX01000089.1"/>
</dbReference>
<dbReference type="OrthoDB" id="3293900at2"/>
<gene>
    <name evidence="3" type="ORF">FHX34_105749</name>
</gene>
<proteinExistence type="predicted"/>
<keyword evidence="4" id="KW-1185">Reference proteome</keyword>
<comment type="caution">
    <text evidence="3">The sequence shown here is derived from an EMBL/GenBank/DDBJ whole genome shotgun (WGS) entry which is preliminary data.</text>
</comment>
<dbReference type="EMBL" id="VIWY01000005">
    <property type="protein sequence ID" value="TWG12881.1"/>
    <property type="molecule type" value="Genomic_DNA"/>
</dbReference>
<accession>A0A561VMN6</accession>
<keyword evidence="2" id="KW-0472">Membrane</keyword>
<feature type="transmembrane region" description="Helical" evidence="2">
    <location>
        <begin position="41"/>
        <end position="60"/>
    </location>
</feature>
<evidence type="ECO:0000256" key="2">
    <source>
        <dbReference type="SAM" id="Phobius"/>
    </source>
</evidence>